<gene>
    <name evidence="7" type="primary">murE</name>
    <name evidence="12" type="ORF">EV668_4022</name>
</gene>
<keyword evidence="7" id="KW-0547">Nucleotide-binding</keyword>
<dbReference type="GO" id="GO:0009252">
    <property type="term" value="P:peptidoglycan biosynthetic process"/>
    <property type="evidence" value="ECO:0007669"/>
    <property type="project" value="UniProtKB-UniRule"/>
</dbReference>
<keyword evidence="7 12" id="KW-0436">Ligase</keyword>
<comment type="cofactor">
    <cofactor evidence="7">
        <name>Mg(2+)</name>
        <dbReference type="ChEBI" id="CHEBI:18420"/>
    </cofactor>
</comment>
<comment type="catalytic activity">
    <reaction evidence="7">
        <text>UDP-N-acetyl-alpha-D-muramoyl-L-alanyl-D-glutamate + meso-2,6-diaminopimelate + ATP = UDP-N-acetyl-alpha-D-muramoyl-L-alanyl-gamma-D-glutamyl-meso-2,6-diaminopimelate + ADP + phosphate + H(+)</text>
        <dbReference type="Rhea" id="RHEA:23676"/>
        <dbReference type="ChEBI" id="CHEBI:15378"/>
        <dbReference type="ChEBI" id="CHEBI:30616"/>
        <dbReference type="ChEBI" id="CHEBI:43474"/>
        <dbReference type="ChEBI" id="CHEBI:57791"/>
        <dbReference type="ChEBI" id="CHEBI:83900"/>
        <dbReference type="ChEBI" id="CHEBI:83905"/>
        <dbReference type="ChEBI" id="CHEBI:456216"/>
        <dbReference type="EC" id="6.3.2.13"/>
    </reaction>
</comment>
<evidence type="ECO:0000256" key="3">
    <source>
        <dbReference type="ARBA" id="ARBA00022960"/>
    </source>
</evidence>
<evidence type="ECO:0000256" key="8">
    <source>
        <dbReference type="RuleBase" id="RU004135"/>
    </source>
</evidence>
<dbReference type="GO" id="GO:0008360">
    <property type="term" value="P:regulation of cell shape"/>
    <property type="evidence" value="ECO:0007669"/>
    <property type="project" value="UniProtKB-KW"/>
</dbReference>
<dbReference type="Pfam" id="PF01225">
    <property type="entry name" value="Mur_ligase"/>
    <property type="match status" value="1"/>
</dbReference>
<evidence type="ECO:0000259" key="10">
    <source>
        <dbReference type="Pfam" id="PF02875"/>
    </source>
</evidence>
<keyword evidence="7" id="KW-0963">Cytoplasm</keyword>
<dbReference type="InterPro" id="IPR005761">
    <property type="entry name" value="UDP-N-AcMur-Glu-dNH2Pim_ligase"/>
</dbReference>
<dbReference type="Gene3D" id="3.90.190.20">
    <property type="entry name" value="Mur ligase, C-terminal domain"/>
    <property type="match status" value="1"/>
</dbReference>
<dbReference type="EC" id="6.3.2.13" evidence="7"/>
<feature type="domain" description="Mur ligase central" evidence="11">
    <location>
        <begin position="172"/>
        <end position="374"/>
    </location>
</feature>
<dbReference type="InterPro" id="IPR013221">
    <property type="entry name" value="Mur_ligase_cen"/>
</dbReference>
<keyword evidence="5 7" id="KW-0131">Cell cycle</keyword>
<dbReference type="Gene3D" id="3.40.1190.10">
    <property type="entry name" value="Mur-like, catalytic domain"/>
    <property type="match status" value="1"/>
</dbReference>
<comment type="caution">
    <text evidence="7">Lacks conserved residue(s) required for the propagation of feature annotation.</text>
</comment>
<dbReference type="GO" id="GO:0051301">
    <property type="term" value="P:cell division"/>
    <property type="evidence" value="ECO:0007669"/>
    <property type="project" value="UniProtKB-KW"/>
</dbReference>
<comment type="caution">
    <text evidence="12">The sequence shown here is derived from an EMBL/GenBank/DDBJ whole genome shotgun (WGS) entry which is preliminary data.</text>
</comment>
<keyword evidence="4 7" id="KW-0573">Peptidoglycan synthesis</keyword>
<dbReference type="NCBIfam" id="NF001126">
    <property type="entry name" value="PRK00139.1-4"/>
    <property type="match status" value="1"/>
</dbReference>
<dbReference type="NCBIfam" id="TIGR01085">
    <property type="entry name" value="murE"/>
    <property type="match status" value="1"/>
</dbReference>
<reference evidence="12 13" key="1">
    <citation type="submission" date="2019-03" db="EMBL/GenBank/DDBJ databases">
        <title>Genomic Encyclopedia of Type Strains, Phase IV (KMG-IV): sequencing the most valuable type-strain genomes for metagenomic binning, comparative biology and taxonomic classification.</title>
        <authorList>
            <person name="Goeker M."/>
        </authorList>
    </citation>
    <scope>NUCLEOTIDE SEQUENCE [LARGE SCALE GENOMIC DNA]</scope>
    <source>
        <strain evidence="12 13">DSM 25903</strain>
    </source>
</reference>
<dbReference type="InterPro" id="IPR035911">
    <property type="entry name" value="MurE/MurF_N"/>
</dbReference>
<dbReference type="EMBL" id="SNZR01000015">
    <property type="protein sequence ID" value="TDR88152.1"/>
    <property type="molecule type" value="Genomic_DNA"/>
</dbReference>
<accession>A0A4R7BTB5</accession>
<dbReference type="SUPFAM" id="SSF53623">
    <property type="entry name" value="MurD-like peptide ligases, catalytic domain"/>
    <property type="match status" value="1"/>
</dbReference>
<feature type="binding site" evidence="7">
    <location>
        <begin position="472"/>
        <end position="475"/>
    </location>
    <ligand>
        <name>meso-2,6-diaminopimelate</name>
        <dbReference type="ChEBI" id="CHEBI:57791"/>
    </ligand>
</feature>
<sequence>MDSIGIVRKLDDEPTASVVVGASDPDARSSNGSIAGCAAARGEVPLSGSRRLAGPAAAATSVAAMTHVETTFGALFPEAGEGAESPVSGLAYDSRKVEEGFAFVAVPGTKANGAAFIADALARGAKAIVGEVRRPPTLFPEIPYLQVADARRALSLAAARLHPGQPETVVAVTGTSGKSSVAEFVRQLFQATGRESASLGTLGITTRGGAHYGSLTTPDPITLHQDLERLAGDGVTHLAMEASSHGIDQRRLDGVRLAAAAFTNLGRDHLDYHPTVEDYLQAKLRLFRDLLPEGRPVVVNLDGAEGARVARFAAEHRHPVMTVGREGEAVRLLSVDRVGFAQRLMLRAGGRDISVDLPLVGGFQVENALVAAGLVLAAEPGLDPVAVLRRMSGLTGVAGRLDRIGEVEGALCVVDYAHKPEALAAVLDTLRPFATGRLVCVFGCGGDRDRGKRPIMGAIAAEKADVVVVTDDNPRSEDPASIRAAILAAAPGAREIGDRREAIGHAVAELGPGDVLVVAGKGHETGQIVGDTVLPFSDHDEIRAAMQARSRESRS</sequence>
<feature type="modified residue" description="N6-carboxylysine" evidence="7">
    <location>
        <position position="283"/>
    </location>
</feature>
<keyword evidence="6 7" id="KW-0961">Cell wall biogenesis/degradation</keyword>
<feature type="binding site" evidence="7">
    <location>
        <position position="243"/>
    </location>
    <ligand>
        <name>UDP-N-acetyl-alpha-D-muramoyl-L-alanyl-D-glutamate</name>
        <dbReference type="ChEBI" id="CHEBI:83900"/>
    </ligand>
</feature>
<evidence type="ECO:0000256" key="2">
    <source>
        <dbReference type="ARBA" id="ARBA00022618"/>
    </source>
</evidence>
<keyword evidence="7" id="KW-0067">ATP-binding</keyword>
<evidence type="ECO:0000259" key="9">
    <source>
        <dbReference type="Pfam" id="PF01225"/>
    </source>
</evidence>
<dbReference type="InterPro" id="IPR036565">
    <property type="entry name" value="Mur-like_cat_sf"/>
</dbReference>
<dbReference type="Proteomes" id="UP000295122">
    <property type="component" value="Unassembled WGS sequence"/>
</dbReference>
<feature type="binding site" evidence="7">
    <location>
        <position position="520"/>
    </location>
    <ligand>
        <name>meso-2,6-diaminopimelate</name>
        <dbReference type="ChEBI" id="CHEBI:57791"/>
    </ligand>
</feature>
<dbReference type="Pfam" id="PF02875">
    <property type="entry name" value="Mur_ligase_C"/>
    <property type="match status" value="1"/>
</dbReference>
<dbReference type="GO" id="GO:0005524">
    <property type="term" value="F:ATP binding"/>
    <property type="evidence" value="ECO:0007669"/>
    <property type="project" value="UniProtKB-UniRule"/>
</dbReference>
<evidence type="ECO:0000256" key="4">
    <source>
        <dbReference type="ARBA" id="ARBA00022984"/>
    </source>
</evidence>
<comment type="subcellular location">
    <subcellularLocation>
        <location evidence="7 8">Cytoplasm</location>
    </subcellularLocation>
</comment>
<feature type="binding site" evidence="7">
    <location>
        <position position="448"/>
    </location>
    <ligand>
        <name>meso-2,6-diaminopimelate</name>
        <dbReference type="ChEBI" id="CHEBI:57791"/>
    </ligand>
</feature>
<feature type="binding site" evidence="7">
    <location>
        <position position="249"/>
    </location>
    <ligand>
        <name>UDP-N-acetyl-alpha-D-muramoyl-L-alanyl-D-glutamate</name>
        <dbReference type="ChEBI" id="CHEBI:83900"/>
    </ligand>
</feature>
<feature type="short sequence motif" description="Meso-diaminopimelate recognition motif" evidence="7">
    <location>
        <begin position="472"/>
        <end position="475"/>
    </location>
</feature>
<feature type="binding site" evidence="7">
    <location>
        <position position="94"/>
    </location>
    <ligand>
        <name>UDP-N-acetyl-alpha-D-muramoyl-L-alanyl-D-glutamate</name>
        <dbReference type="ChEBI" id="CHEBI:83900"/>
    </ligand>
</feature>
<dbReference type="UniPathway" id="UPA00219"/>
<comment type="PTM">
    <text evidence="7">Carboxylation is probably crucial for Mg(2+) binding and, consequently, for the gamma-phosphate positioning of ATP.</text>
</comment>
<dbReference type="InterPro" id="IPR036615">
    <property type="entry name" value="Mur_ligase_C_dom_sf"/>
</dbReference>
<evidence type="ECO:0000313" key="13">
    <source>
        <dbReference type="Proteomes" id="UP000295122"/>
    </source>
</evidence>
<dbReference type="InterPro" id="IPR004101">
    <property type="entry name" value="Mur_ligase_C"/>
</dbReference>
<dbReference type="Pfam" id="PF08245">
    <property type="entry name" value="Mur_ligase_M"/>
    <property type="match status" value="1"/>
</dbReference>
<evidence type="ECO:0000256" key="1">
    <source>
        <dbReference type="ARBA" id="ARBA00005898"/>
    </source>
</evidence>
<dbReference type="NCBIfam" id="NF001124">
    <property type="entry name" value="PRK00139.1-2"/>
    <property type="match status" value="1"/>
</dbReference>
<feature type="binding site" evidence="7">
    <location>
        <position position="251"/>
    </location>
    <ligand>
        <name>UDP-N-acetyl-alpha-D-muramoyl-L-alanyl-D-glutamate</name>
        <dbReference type="ChEBI" id="CHEBI:83900"/>
    </ligand>
</feature>
<feature type="domain" description="Mur ligase C-terminal" evidence="10">
    <location>
        <begin position="399"/>
        <end position="522"/>
    </location>
</feature>
<feature type="domain" description="Mur ligase N-terminal catalytic" evidence="9">
    <location>
        <begin position="87"/>
        <end position="147"/>
    </location>
</feature>
<keyword evidence="2 7" id="KW-0132">Cell division</keyword>
<feature type="binding site" evidence="7">
    <location>
        <begin position="216"/>
        <end position="217"/>
    </location>
    <ligand>
        <name>UDP-N-acetyl-alpha-D-muramoyl-L-alanyl-D-glutamate</name>
        <dbReference type="ChEBI" id="CHEBI:83900"/>
    </ligand>
</feature>
<dbReference type="SUPFAM" id="SSF63418">
    <property type="entry name" value="MurE/MurF N-terminal domain"/>
    <property type="match status" value="1"/>
</dbReference>
<dbReference type="PANTHER" id="PTHR23135:SF4">
    <property type="entry name" value="UDP-N-ACETYLMURAMOYL-L-ALANYL-D-GLUTAMATE--2,6-DIAMINOPIMELATE LIGASE MURE HOMOLOG, CHLOROPLASTIC"/>
    <property type="match status" value="1"/>
</dbReference>
<proteinExistence type="inferred from homology"/>
<feature type="binding site" evidence="7">
    <location>
        <position position="524"/>
    </location>
    <ligand>
        <name>meso-2,6-diaminopimelate</name>
        <dbReference type="ChEBI" id="CHEBI:57791"/>
    </ligand>
</feature>
<feature type="binding site" evidence="7">
    <location>
        <begin position="174"/>
        <end position="180"/>
    </location>
    <ligand>
        <name>ATP</name>
        <dbReference type="ChEBI" id="CHEBI:30616"/>
    </ligand>
</feature>
<evidence type="ECO:0000259" key="11">
    <source>
        <dbReference type="Pfam" id="PF08245"/>
    </source>
</evidence>
<dbReference type="GO" id="GO:0008765">
    <property type="term" value="F:UDP-N-acetylmuramoylalanyl-D-glutamate-2,6-diaminopimelate ligase activity"/>
    <property type="evidence" value="ECO:0007669"/>
    <property type="project" value="UniProtKB-UniRule"/>
</dbReference>
<dbReference type="GO" id="GO:0071555">
    <property type="term" value="P:cell wall organization"/>
    <property type="evidence" value="ECO:0007669"/>
    <property type="project" value="UniProtKB-KW"/>
</dbReference>
<evidence type="ECO:0000256" key="5">
    <source>
        <dbReference type="ARBA" id="ARBA00023306"/>
    </source>
</evidence>
<dbReference type="HAMAP" id="MF_00208">
    <property type="entry name" value="MurE"/>
    <property type="match status" value="1"/>
</dbReference>
<evidence type="ECO:0000313" key="12">
    <source>
        <dbReference type="EMBL" id="TDR88152.1"/>
    </source>
</evidence>
<keyword evidence="7" id="KW-0460">Magnesium</keyword>
<protein>
    <recommendedName>
        <fullName evidence="7">UDP-N-acetylmuramoyl-L-alanyl-D-glutamate--2,6-diaminopimelate ligase</fullName>
        <ecNumber evidence="7">6.3.2.13</ecNumber>
    </recommendedName>
    <alternativeName>
        <fullName evidence="7">Meso-A2pm-adding enzyme</fullName>
    </alternativeName>
    <alternativeName>
        <fullName evidence="7">Meso-diaminopimelate-adding enzyme</fullName>
    </alternativeName>
    <alternativeName>
        <fullName evidence="7">UDP-MurNAc-L-Ala-D-Glu:meso-diaminopimelate ligase</fullName>
    </alternativeName>
    <alternativeName>
        <fullName evidence="7">UDP-MurNAc-tripeptide synthetase</fullName>
    </alternativeName>
    <alternativeName>
        <fullName evidence="7">UDP-N-acetylmuramyl-tripeptide synthetase</fullName>
    </alternativeName>
</protein>
<dbReference type="PANTHER" id="PTHR23135">
    <property type="entry name" value="MUR LIGASE FAMILY MEMBER"/>
    <property type="match status" value="1"/>
</dbReference>
<keyword evidence="3 7" id="KW-0133">Cell shape</keyword>
<dbReference type="InterPro" id="IPR000713">
    <property type="entry name" value="Mur_ligase_N"/>
</dbReference>
<dbReference type="AlphaFoldDB" id="A0A4R7BTB5"/>
<comment type="function">
    <text evidence="7">Catalyzes the addition of meso-diaminopimelic acid to the nucleotide precursor UDP-N-acetylmuramoyl-L-alanyl-D-glutamate (UMAG) in the biosynthesis of bacterial cell-wall peptidoglycan.</text>
</comment>
<evidence type="ECO:0000256" key="6">
    <source>
        <dbReference type="ARBA" id="ARBA00023316"/>
    </source>
</evidence>
<comment type="pathway">
    <text evidence="7 8">Cell wall biogenesis; peptidoglycan biosynthesis.</text>
</comment>
<comment type="similarity">
    <text evidence="1 7">Belongs to the MurCDEF family. MurE subfamily.</text>
</comment>
<name>A0A4R7BTB5_9HYPH</name>
<keyword evidence="13" id="KW-1185">Reference proteome</keyword>
<evidence type="ECO:0000256" key="7">
    <source>
        <dbReference type="HAMAP-Rule" id="MF_00208"/>
    </source>
</evidence>
<dbReference type="Gene3D" id="3.40.1390.10">
    <property type="entry name" value="MurE/MurF, N-terminal domain"/>
    <property type="match status" value="1"/>
</dbReference>
<organism evidence="12 13">
    <name type="scientific">Enterovirga rhinocerotis</name>
    <dbReference type="NCBI Taxonomy" id="1339210"/>
    <lineage>
        <taxon>Bacteria</taxon>
        <taxon>Pseudomonadati</taxon>
        <taxon>Pseudomonadota</taxon>
        <taxon>Alphaproteobacteria</taxon>
        <taxon>Hyphomicrobiales</taxon>
        <taxon>Methylobacteriaceae</taxon>
        <taxon>Enterovirga</taxon>
    </lineage>
</organism>
<dbReference type="GO" id="GO:0005737">
    <property type="term" value="C:cytoplasm"/>
    <property type="evidence" value="ECO:0007669"/>
    <property type="project" value="UniProtKB-SubCell"/>
</dbReference>
<dbReference type="GO" id="GO:0000287">
    <property type="term" value="F:magnesium ion binding"/>
    <property type="evidence" value="ECO:0007669"/>
    <property type="project" value="UniProtKB-UniRule"/>
</dbReference>
<dbReference type="SUPFAM" id="SSF53244">
    <property type="entry name" value="MurD-like peptide ligases, peptide-binding domain"/>
    <property type="match status" value="1"/>
</dbReference>